<dbReference type="FunCoup" id="A0A1Y2GN49">
    <property type="interactions" value="192"/>
</dbReference>
<dbReference type="OrthoDB" id="427480at2759"/>
<dbReference type="InterPro" id="IPR051130">
    <property type="entry name" value="Mito_struct-func_regulator"/>
</dbReference>
<dbReference type="InParanoid" id="A0A1Y2GN49"/>
<dbReference type="InterPro" id="IPR045307">
    <property type="entry name" value="ADCK1_dom"/>
</dbReference>
<dbReference type="GO" id="GO:0005743">
    <property type="term" value="C:mitochondrial inner membrane"/>
    <property type="evidence" value="ECO:0007669"/>
    <property type="project" value="TreeGrafter"/>
</dbReference>
<dbReference type="GO" id="GO:0007005">
    <property type="term" value="P:mitochondrion organization"/>
    <property type="evidence" value="ECO:0007669"/>
    <property type="project" value="TreeGrafter"/>
</dbReference>
<dbReference type="EMBL" id="MCFF01000022">
    <property type="protein sequence ID" value="ORZ13920.1"/>
    <property type="molecule type" value="Genomic_DNA"/>
</dbReference>
<organism evidence="3 4">
    <name type="scientific">Lobosporangium transversale</name>
    <dbReference type="NCBI Taxonomy" id="64571"/>
    <lineage>
        <taxon>Eukaryota</taxon>
        <taxon>Fungi</taxon>
        <taxon>Fungi incertae sedis</taxon>
        <taxon>Mucoromycota</taxon>
        <taxon>Mortierellomycotina</taxon>
        <taxon>Mortierellomycetes</taxon>
        <taxon>Mortierellales</taxon>
        <taxon>Mortierellaceae</taxon>
        <taxon>Lobosporangium</taxon>
    </lineage>
</organism>
<comment type="similarity">
    <text evidence="1">Belongs to the protein kinase superfamily. ADCK protein kinase family.</text>
</comment>
<dbReference type="STRING" id="64571.A0A1Y2GN49"/>
<dbReference type="GO" id="GO:0055088">
    <property type="term" value="P:lipid homeostasis"/>
    <property type="evidence" value="ECO:0007669"/>
    <property type="project" value="TreeGrafter"/>
</dbReference>
<evidence type="ECO:0000313" key="4">
    <source>
        <dbReference type="Proteomes" id="UP000193648"/>
    </source>
</evidence>
<accession>A0A1Y2GN49</accession>
<dbReference type="Proteomes" id="UP000193648">
    <property type="component" value="Unassembled WGS sequence"/>
</dbReference>
<dbReference type="PANTHER" id="PTHR43173:SF19">
    <property type="entry name" value="AARF DOMAIN-CONTAINING PROTEIN KINASE 1"/>
    <property type="match status" value="1"/>
</dbReference>
<dbReference type="Pfam" id="PF03109">
    <property type="entry name" value="ABC1"/>
    <property type="match status" value="1"/>
</dbReference>
<reference evidence="3 4" key="1">
    <citation type="submission" date="2016-07" db="EMBL/GenBank/DDBJ databases">
        <title>Pervasive Adenine N6-methylation of Active Genes in Fungi.</title>
        <authorList>
            <consortium name="DOE Joint Genome Institute"/>
            <person name="Mondo S.J."/>
            <person name="Dannebaum R.O."/>
            <person name="Kuo R.C."/>
            <person name="Labutti K."/>
            <person name="Haridas S."/>
            <person name="Kuo A."/>
            <person name="Salamov A."/>
            <person name="Ahrendt S.R."/>
            <person name="Lipzen A."/>
            <person name="Sullivan W."/>
            <person name="Andreopoulos W.B."/>
            <person name="Clum A."/>
            <person name="Lindquist E."/>
            <person name="Daum C."/>
            <person name="Ramamoorthy G.K."/>
            <person name="Gryganskyi A."/>
            <person name="Culley D."/>
            <person name="Magnuson J.K."/>
            <person name="James T.Y."/>
            <person name="O'Malley M.A."/>
            <person name="Stajich J.E."/>
            <person name="Spatafora J.W."/>
            <person name="Visel A."/>
            <person name="Grigoriev I.V."/>
        </authorList>
    </citation>
    <scope>NUCLEOTIDE SEQUENCE [LARGE SCALE GENOMIC DNA]</scope>
    <source>
        <strain evidence="3 4">NRRL 3116</strain>
    </source>
</reference>
<dbReference type="CDD" id="cd13969">
    <property type="entry name" value="ADCK1-like"/>
    <property type="match status" value="1"/>
</dbReference>
<proteinExistence type="inferred from homology"/>
<dbReference type="InterPro" id="IPR004147">
    <property type="entry name" value="ABC1_dom"/>
</dbReference>
<evidence type="ECO:0000259" key="2">
    <source>
        <dbReference type="Pfam" id="PF03109"/>
    </source>
</evidence>
<dbReference type="RefSeq" id="XP_021880704.1">
    <property type="nucleotide sequence ID" value="XM_022020845.1"/>
</dbReference>
<protein>
    <submittedName>
        <fullName evidence="3">ABC1 family-domain-containing protein</fullName>
    </submittedName>
</protein>
<dbReference type="PANTHER" id="PTHR43173">
    <property type="entry name" value="ABC1 FAMILY PROTEIN"/>
    <property type="match status" value="1"/>
</dbReference>
<dbReference type="GeneID" id="33562689"/>
<comment type="caution">
    <text evidence="3">The sequence shown here is derived from an EMBL/GenBank/DDBJ whole genome shotgun (WGS) entry which is preliminary data.</text>
</comment>
<sequence length="613" mass="69563">MPIFTSCRAQWSRSTFLHRPRFHFTQLRYKSIVSSPAGTTLSIGHTNPSSPRIARQRFPLGNKTSACLIALTTGAILYNVNDPFRHVVLALKRMAIAGAAVTFVGIDYKYTMDTLDRNQNFRKGSLEGEAERARHMSELHTRSAVRLREMLRRNGGIYIKLGQHLASMTYLLPDEWTTAMEPLQDRCAPSSFESVQRLFLNDLGQPLSAFFSSFDLEPIGVASLAQVHRARLLDGQEVAVKIQHPALQEFSAIDIKTVAFLTNVVANIFPDFQFKWLSDEMETSLPRELNFNIEAANAARVDANFYKARAEGSPSTIKIPEVIWSKKRVLVMEFIHGSRIDNLQYLKDHNIEVSEVSNEMARTFSQMIYKDGFVHCDPHPGNVLIRPKPTGSPSPRNFEIILLDHGLYRELTPEFRLNYARLWTAIIASDEKEIKYRALKVGGTEAYKLFSSILTGRDWSVVKNAQLTKKARGKDEMIALADGTGYAIAEIAQILARVPRELLLLFKTNDLLRALDEDLGADDGSQMRTFAVMGQYCAHAIYESNKMSIQTHLNTTKLTIGLATRIVRYWIESYCSYMFTTLSLDLFMWWIDLAQSNSILYRLLSKIENPVHF</sequence>
<feature type="domain" description="ABC1 atypical kinase-like" evidence="2">
    <location>
        <begin position="183"/>
        <end position="435"/>
    </location>
</feature>
<dbReference type="AlphaFoldDB" id="A0A1Y2GN49"/>
<dbReference type="SUPFAM" id="SSF56112">
    <property type="entry name" value="Protein kinase-like (PK-like)"/>
    <property type="match status" value="1"/>
</dbReference>
<evidence type="ECO:0000256" key="1">
    <source>
        <dbReference type="ARBA" id="ARBA00009670"/>
    </source>
</evidence>
<gene>
    <name evidence="3" type="ORF">BCR41DRAFT_306880</name>
</gene>
<dbReference type="InterPro" id="IPR011009">
    <property type="entry name" value="Kinase-like_dom_sf"/>
</dbReference>
<evidence type="ECO:0000313" key="3">
    <source>
        <dbReference type="EMBL" id="ORZ13920.1"/>
    </source>
</evidence>
<keyword evidence="4" id="KW-1185">Reference proteome</keyword>
<name>A0A1Y2GN49_9FUNG</name>